<dbReference type="Pfam" id="PF21981">
    <property type="entry name" value="RecX_HTH3"/>
    <property type="match status" value="1"/>
</dbReference>
<dbReference type="Pfam" id="PF21982">
    <property type="entry name" value="RecX_HTH1"/>
    <property type="match status" value="1"/>
</dbReference>
<organism evidence="10">
    <name type="scientific">uncultured Solirubrobacteraceae bacterium</name>
    <dbReference type="NCBI Taxonomy" id="1162706"/>
    <lineage>
        <taxon>Bacteria</taxon>
        <taxon>Bacillati</taxon>
        <taxon>Actinomycetota</taxon>
        <taxon>Thermoleophilia</taxon>
        <taxon>Solirubrobacterales</taxon>
        <taxon>Solirubrobacteraceae</taxon>
        <taxon>environmental samples</taxon>
    </lineage>
</organism>
<dbReference type="GO" id="GO:0006282">
    <property type="term" value="P:regulation of DNA repair"/>
    <property type="evidence" value="ECO:0007669"/>
    <property type="project" value="UniProtKB-UniRule"/>
</dbReference>
<evidence type="ECO:0000256" key="4">
    <source>
        <dbReference type="ARBA" id="ARBA00022490"/>
    </source>
</evidence>
<evidence type="ECO:0000256" key="6">
    <source>
        <dbReference type="SAM" id="MobiDB-lite"/>
    </source>
</evidence>
<dbReference type="InterPro" id="IPR053926">
    <property type="entry name" value="RecX_HTH_1st"/>
</dbReference>
<accession>A0A6J4SA49</accession>
<dbReference type="InterPro" id="IPR053925">
    <property type="entry name" value="RecX_HTH_3rd"/>
</dbReference>
<dbReference type="GO" id="GO:0005737">
    <property type="term" value="C:cytoplasm"/>
    <property type="evidence" value="ECO:0007669"/>
    <property type="project" value="UniProtKB-SubCell"/>
</dbReference>
<evidence type="ECO:0000259" key="7">
    <source>
        <dbReference type="Pfam" id="PF02631"/>
    </source>
</evidence>
<dbReference type="InterPro" id="IPR036388">
    <property type="entry name" value="WH-like_DNA-bd_sf"/>
</dbReference>
<dbReference type="Pfam" id="PF02631">
    <property type="entry name" value="RecX_HTH2"/>
    <property type="match status" value="1"/>
</dbReference>
<dbReference type="InterPro" id="IPR053924">
    <property type="entry name" value="RecX_HTH_2nd"/>
</dbReference>
<name>A0A6J4SA49_9ACTN</name>
<feature type="domain" description="RecX first three-helical" evidence="9">
    <location>
        <begin position="38"/>
        <end position="77"/>
    </location>
</feature>
<comment type="similarity">
    <text evidence="2 5">Belongs to the RecX family.</text>
</comment>
<comment type="subcellular location">
    <subcellularLocation>
        <location evidence="1 5">Cytoplasm</location>
    </subcellularLocation>
</comment>
<dbReference type="Gene3D" id="1.10.10.10">
    <property type="entry name" value="Winged helix-like DNA-binding domain superfamily/Winged helix DNA-binding domain"/>
    <property type="match status" value="3"/>
</dbReference>
<comment type="function">
    <text evidence="5">Modulates RecA activity.</text>
</comment>
<feature type="region of interest" description="Disordered" evidence="6">
    <location>
        <begin position="1"/>
        <end position="30"/>
    </location>
</feature>
<dbReference type="InterPro" id="IPR003783">
    <property type="entry name" value="Regulatory_RecX"/>
</dbReference>
<evidence type="ECO:0000256" key="5">
    <source>
        <dbReference type="HAMAP-Rule" id="MF_01114"/>
    </source>
</evidence>
<dbReference type="PANTHER" id="PTHR33602:SF1">
    <property type="entry name" value="REGULATORY PROTEIN RECX FAMILY PROTEIN"/>
    <property type="match status" value="1"/>
</dbReference>
<evidence type="ECO:0000259" key="8">
    <source>
        <dbReference type="Pfam" id="PF21981"/>
    </source>
</evidence>
<dbReference type="PANTHER" id="PTHR33602">
    <property type="entry name" value="REGULATORY PROTEIN RECX FAMILY PROTEIN"/>
    <property type="match status" value="1"/>
</dbReference>
<evidence type="ECO:0000313" key="10">
    <source>
        <dbReference type="EMBL" id="CAA9493447.1"/>
    </source>
</evidence>
<dbReference type="EMBL" id="CADCVJ010000224">
    <property type="protein sequence ID" value="CAA9493447.1"/>
    <property type="molecule type" value="Genomic_DNA"/>
</dbReference>
<evidence type="ECO:0000256" key="1">
    <source>
        <dbReference type="ARBA" id="ARBA00004496"/>
    </source>
</evidence>
<protein>
    <recommendedName>
        <fullName evidence="3 5">Regulatory protein RecX</fullName>
    </recommendedName>
</protein>
<feature type="domain" description="RecX second three-helical" evidence="7">
    <location>
        <begin position="84"/>
        <end position="124"/>
    </location>
</feature>
<evidence type="ECO:0000256" key="2">
    <source>
        <dbReference type="ARBA" id="ARBA00009695"/>
    </source>
</evidence>
<evidence type="ECO:0000259" key="9">
    <source>
        <dbReference type="Pfam" id="PF21982"/>
    </source>
</evidence>
<keyword evidence="4 5" id="KW-0963">Cytoplasm</keyword>
<gene>
    <name evidence="5" type="primary">recX</name>
    <name evidence="10" type="ORF">AVDCRST_MAG38-2784</name>
</gene>
<dbReference type="HAMAP" id="MF_01114">
    <property type="entry name" value="RecX"/>
    <property type="match status" value="1"/>
</dbReference>
<proteinExistence type="inferred from homology"/>
<evidence type="ECO:0000256" key="3">
    <source>
        <dbReference type="ARBA" id="ARBA00018111"/>
    </source>
</evidence>
<reference evidence="10" key="1">
    <citation type="submission" date="2020-02" db="EMBL/GenBank/DDBJ databases">
        <authorList>
            <person name="Meier V. D."/>
        </authorList>
    </citation>
    <scope>NUCLEOTIDE SEQUENCE</scope>
    <source>
        <strain evidence="10">AVDCRST_MAG38</strain>
    </source>
</reference>
<feature type="domain" description="RecX third three-helical" evidence="8">
    <location>
        <begin position="131"/>
        <end position="176"/>
    </location>
</feature>
<dbReference type="AlphaFoldDB" id="A0A6J4SA49"/>
<sequence length="182" mass="20659">MPEIGPTDTAPEASIASGAEPPLREARQHDPEAALQYARDVAWRALNRRDRSVEELRTMLAGKRVEPAAIEQVVTELLDAGHLDDARFAQRFTEDRRRLDAWGGERIARRLRMLGIAPEHIERASAEPGEDDELERAVALLRRRFPQPPADDRERARALGLLLRRGYESEAAYEAIRRHGDR</sequence>